<proteinExistence type="predicted"/>
<dbReference type="RefSeq" id="WP_264943595.1">
    <property type="nucleotide sequence ID" value="NZ_JAPDRA010000003.1"/>
</dbReference>
<sequence>MSQAFQVLFLIFAVAFPFIAMPLMWRRMKRVRGQVYGEREEPLHEQPWQEPAGEAGAERGLARSSSPNDELIALGDRARHGRWPLDNQ</sequence>
<keyword evidence="2" id="KW-0472">Membrane</keyword>
<reference evidence="4" key="1">
    <citation type="journal article" date="2019" name="Int. J. Syst. Evol. Microbiol.">
        <title>The Global Catalogue of Microorganisms (GCM) 10K type strain sequencing project: providing services to taxonomists for standard genome sequencing and annotation.</title>
        <authorList>
            <consortium name="The Broad Institute Genomics Platform"/>
            <consortium name="The Broad Institute Genome Sequencing Center for Infectious Disease"/>
            <person name="Wu L."/>
            <person name="Ma J."/>
        </authorList>
    </citation>
    <scope>NUCLEOTIDE SEQUENCE [LARGE SCALE GENOMIC DNA]</scope>
    <source>
        <strain evidence="4">CCUG 62982</strain>
    </source>
</reference>
<keyword evidence="2" id="KW-1133">Transmembrane helix</keyword>
<comment type="caution">
    <text evidence="3">The sequence shown here is derived from an EMBL/GenBank/DDBJ whole genome shotgun (WGS) entry which is preliminary data.</text>
</comment>
<keyword evidence="4" id="KW-1185">Reference proteome</keyword>
<dbReference type="EMBL" id="JBHTJG010000003">
    <property type="protein sequence ID" value="MFD0946222.1"/>
    <property type="molecule type" value="Genomic_DNA"/>
</dbReference>
<feature type="transmembrane region" description="Helical" evidence="2">
    <location>
        <begin position="6"/>
        <end position="25"/>
    </location>
</feature>
<keyword evidence="2" id="KW-0812">Transmembrane</keyword>
<gene>
    <name evidence="3" type="ORF">ACFQ1E_07740</name>
</gene>
<evidence type="ECO:0000256" key="1">
    <source>
        <dbReference type="SAM" id="MobiDB-lite"/>
    </source>
</evidence>
<accession>A0ABW3H9W3</accession>
<name>A0ABW3H9W3_9SPHN</name>
<dbReference type="Proteomes" id="UP001596977">
    <property type="component" value="Unassembled WGS sequence"/>
</dbReference>
<organism evidence="3 4">
    <name type="scientific">Sphingomonas canadensis</name>
    <dbReference type="NCBI Taxonomy" id="1219257"/>
    <lineage>
        <taxon>Bacteria</taxon>
        <taxon>Pseudomonadati</taxon>
        <taxon>Pseudomonadota</taxon>
        <taxon>Alphaproteobacteria</taxon>
        <taxon>Sphingomonadales</taxon>
        <taxon>Sphingomonadaceae</taxon>
        <taxon>Sphingomonas</taxon>
    </lineage>
</organism>
<protein>
    <submittedName>
        <fullName evidence="3">Uncharacterized protein</fullName>
    </submittedName>
</protein>
<feature type="region of interest" description="Disordered" evidence="1">
    <location>
        <begin position="39"/>
        <end position="75"/>
    </location>
</feature>
<evidence type="ECO:0000256" key="2">
    <source>
        <dbReference type="SAM" id="Phobius"/>
    </source>
</evidence>
<evidence type="ECO:0000313" key="4">
    <source>
        <dbReference type="Proteomes" id="UP001596977"/>
    </source>
</evidence>
<evidence type="ECO:0000313" key="3">
    <source>
        <dbReference type="EMBL" id="MFD0946222.1"/>
    </source>
</evidence>